<feature type="signal peptide" evidence="2">
    <location>
        <begin position="1"/>
        <end position="31"/>
    </location>
</feature>
<feature type="domain" description="PepSY" evidence="3">
    <location>
        <begin position="41"/>
        <end position="97"/>
    </location>
</feature>
<gene>
    <name evidence="4" type="ORF">CHI12_08445</name>
</gene>
<evidence type="ECO:0000256" key="1">
    <source>
        <dbReference type="SAM" id="MobiDB-lite"/>
    </source>
</evidence>
<evidence type="ECO:0000313" key="4">
    <source>
        <dbReference type="EMBL" id="PAE08165.1"/>
    </source>
</evidence>
<feature type="chain" id="PRO_5013080203" description="PepSY domain-containing protein" evidence="2">
    <location>
        <begin position="32"/>
        <end position="189"/>
    </location>
</feature>
<protein>
    <recommendedName>
        <fullName evidence="3">PepSY domain-containing protein</fullName>
    </recommendedName>
</protein>
<dbReference type="EMBL" id="NPBH01000030">
    <property type="protein sequence ID" value="PAE08165.1"/>
    <property type="molecule type" value="Genomic_DNA"/>
</dbReference>
<feature type="region of interest" description="Disordered" evidence="1">
    <location>
        <begin position="86"/>
        <end position="116"/>
    </location>
</feature>
<feature type="compositionally biased region" description="Acidic residues" evidence="1">
    <location>
        <begin position="157"/>
        <end position="167"/>
    </location>
</feature>
<feature type="compositionally biased region" description="Basic and acidic residues" evidence="1">
    <location>
        <begin position="169"/>
        <end position="180"/>
    </location>
</feature>
<accession>A0A268HE66</accession>
<dbReference type="Gene3D" id="3.10.450.40">
    <property type="match status" value="2"/>
</dbReference>
<evidence type="ECO:0000259" key="3">
    <source>
        <dbReference type="Pfam" id="PF03413"/>
    </source>
</evidence>
<comment type="caution">
    <text evidence="4">The sequence shown here is derived from an EMBL/GenBank/DDBJ whole genome shotgun (WGS) entry which is preliminary data.</text>
</comment>
<organism evidence="4 5">
    <name type="scientific">Terribacillus saccharophilus</name>
    <dbReference type="NCBI Taxonomy" id="361277"/>
    <lineage>
        <taxon>Bacteria</taxon>
        <taxon>Bacillati</taxon>
        <taxon>Bacillota</taxon>
        <taxon>Bacilli</taxon>
        <taxon>Bacillales</taxon>
        <taxon>Bacillaceae</taxon>
        <taxon>Terribacillus</taxon>
    </lineage>
</organism>
<feature type="domain" description="PepSY" evidence="3">
    <location>
        <begin position="116"/>
        <end position="171"/>
    </location>
</feature>
<feature type="region of interest" description="Disordered" evidence="1">
    <location>
        <begin position="155"/>
        <end position="189"/>
    </location>
</feature>
<proteinExistence type="predicted"/>
<name>A0A268HE66_9BACI</name>
<keyword evidence="2" id="KW-0732">Signal</keyword>
<dbReference type="AlphaFoldDB" id="A0A268HE66"/>
<reference evidence="4 5" key="1">
    <citation type="submission" date="2017-07" db="EMBL/GenBank/DDBJ databases">
        <title>Isolation and whole genome analysis of endospore-forming bacteria from heroin.</title>
        <authorList>
            <person name="Kalinowski J."/>
            <person name="Ahrens B."/>
            <person name="Al-Dilaimi A."/>
            <person name="Winkler A."/>
            <person name="Wibberg D."/>
            <person name="Schleenbecker U."/>
            <person name="Ruckert C."/>
            <person name="Wolfel R."/>
            <person name="Grass G."/>
        </authorList>
    </citation>
    <scope>NUCLEOTIDE SEQUENCE [LARGE SCALE GENOMIC DNA]</scope>
    <source>
        <strain evidence="4 5">7509</strain>
    </source>
</reference>
<dbReference type="Pfam" id="PF03413">
    <property type="entry name" value="PepSY"/>
    <property type="match status" value="2"/>
</dbReference>
<dbReference type="Proteomes" id="UP000216475">
    <property type="component" value="Unassembled WGS sequence"/>
</dbReference>
<sequence>MDNMKRKNLLASGLAITLAAGLGLGFQHVSADDDKVPADTKVNLNQAIDNASKEQAGTVTSVELDTTRSGQAYYEVDVNDDKAEYDLRVNADDGTVETRKDNDDDDDNNQAPQPKVDIKTAAETALAQEKGAVLTDISLDEDDGRLEYDVELRTDKDEIEVTIDAESGEVTHTEKESIHDDQDDDGDDD</sequence>
<dbReference type="InterPro" id="IPR025711">
    <property type="entry name" value="PepSY"/>
</dbReference>
<evidence type="ECO:0000256" key="2">
    <source>
        <dbReference type="SAM" id="SignalP"/>
    </source>
</evidence>
<evidence type="ECO:0000313" key="5">
    <source>
        <dbReference type="Proteomes" id="UP000216475"/>
    </source>
</evidence>
<feature type="compositionally biased region" description="Basic and acidic residues" evidence="1">
    <location>
        <begin position="86"/>
        <end position="102"/>
    </location>
</feature>